<accession>A0AA38H939</accession>
<dbReference type="CDD" id="cd19817">
    <property type="entry name" value="Bbox1_ANCHR-like"/>
    <property type="match status" value="1"/>
</dbReference>
<evidence type="ECO:0000313" key="3">
    <source>
        <dbReference type="Proteomes" id="UP001164286"/>
    </source>
</evidence>
<dbReference type="Pfam" id="PF22586">
    <property type="entry name" value="ANCHR-like_BBOX"/>
    <property type="match status" value="1"/>
</dbReference>
<feature type="compositionally biased region" description="Basic residues" evidence="1">
    <location>
        <begin position="342"/>
        <end position="355"/>
    </location>
</feature>
<dbReference type="InterPro" id="IPR044553">
    <property type="entry name" value="Bbox1_ANCHR"/>
</dbReference>
<dbReference type="PANTHER" id="PTHR46603:SF1">
    <property type="entry name" value="ABSCISSION_NOCUT CHECKPOINT REGULATOR"/>
    <property type="match status" value="1"/>
</dbReference>
<dbReference type="EMBL" id="JAKWFO010000005">
    <property type="protein sequence ID" value="KAI9635631.1"/>
    <property type="molecule type" value="Genomic_DNA"/>
</dbReference>
<dbReference type="GeneID" id="77732090"/>
<feature type="region of interest" description="Disordered" evidence="1">
    <location>
        <begin position="54"/>
        <end position="111"/>
    </location>
</feature>
<dbReference type="RefSeq" id="XP_052945408.1">
    <property type="nucleotide sequence ID" value="XM_053092885.1"/>
</dbReference>
<gene>
    <name evidence="2" type="ORF">MKK02DRAFT_44329</name>
</gene>
<evidence type="ECO:0000256" key="1">
    <source>
        <dbReference type="SAM" id="MobiDB-lite"/>
    </source>
</evidence>
<feature type="region of interest" description="Disordered" evidence="1">
    <location>
        <begin position="335"/>
        <end position="355"/>
    </location>
</feature>
<feature type="region of interest" description="Disordered" evidence="1">
    <location>
        <begin position="141"/>
        <end position="214"/>
    </location>
</feature>
<proteinExistence type="predicted"/>
<sequence length="355" mass="38048">MTDEDLLRRFAALKGSNPASVPIAGPSKSDGYAHHIASAEERARKDQEDLERIADGRPLDHGSTWGDIRGSARDAGREERELEGRHEGLNDGKGGGWGMDELGLEDGDGDDDVEAFIASLATAQCQSGTPEPTSTEAHAILRETRHLAEPPVPANAQMNTAGSGDEEEVYDGETEQEILERALEEAELEVDEEQKQKAAQAASGLEPTVGLSNDGAALTKDEVDLFPSIPTHVPAQELDEADQDDPAVDARMAMLLGLPGPSIHPGGPKLPSAPTSKPAQGRQAGQGWNLPGWEDGRDEDLDSWCCICNKDATVQCAGCDDDVYCDECWRDGHGPGGEQGHRARRFTHGKKLHRA</sequence>
<dbReference type="Proteomes" id="UP001164286">
    <property type="component" value="Unassembled WGS sequence"/>
</dbReference>
<protein>
    <recommendedName>
        <fullName evidence="4">Zinc finger FYVE domain-containing protein 19</fullName>
    </recommendedName>
</protein>
<dbReference type="PANTHER" id="PTHR46603">
    <property type="entry name" value="ABSCISSION/NOCUT CHECKPOINT REGULATOR"/>
    <property type="match status" value="1"/>
</dbReference>
<feature type="compositionally biased region" description="Acidic residues" evidence="1">
    <location>
        <begin position="164"/>
        <end position="177"/>
    </location>
</feature>
<feature type="compositionally biased region" description="Acidic residues" evidence="1">
    <location>
        <begin position="102"/>
        <end position="111"/>
    </location>
</feature>
<reference evidence="2" key="1">
    <citation type="journal article" date="2022" name="G3 (Bethesda)">
        <title>High quality genome of the basidiomycete yeast Dioszegia hungarica PDD-24b-2 isolated from cloud water.</title>
        <authorList>
            <person name="Jarrige D."/>
            <person name="Haridas S."/>
            <person name="Bleykasten-Grosshans C."/>
            <person name="Joly M."/>
            <person name="Nadalig T."/>
            <person name="Sancelme M."/>
            <person name="Vuilleumier S."/>
            <person name="Grigoriev I.V."/>
            <person name="Amato P."/>
            <person name="Bringel F."/>
        </authorList>
    </citation>
    <scope>NUCLEOTIDE SEQUENCE</scope>
    <source>
        <strain evidence="2">PDD-24b-2</strain>
    </source>
</reference>
<evidence type="ECO:0008006" key="4">
    <source>
        <dbReference type="Google" id="ProtNLM"/>
    </source>
</evidence>
<name>A0AA38H939_9TREE</name>
<feature type="compositionally biased region" description="Basic and acidic residues" evidence="1">
    <location>
        <begin position="70"/>
        <end position="90"/>
    </location>
</feature>
<dbReference type="AlphaFoldDB" id="A0AA38H939"/>
<keyword evidence="3" id="KW-1185">Reference proteome</keyword>
<organism evidence="2 3">
    <name type="scientific">Dioszegia hungarica</name>
    <dbReference type="NCBI Taxonomy" id="4972"/>
    <lineage>
        <taxon>Eukaryota</taxon>
        <taxon>Fungi</taxon>
        <taxon>Dikarya</taxon>
        <taxon>Basidiomycota</taxon>
        <taxon>Agaricomycotina</taxon>
        <taxon>Tremellomycetes</taxon>
        <taxon>Tremellales</taxon>
        <taxon>Bulleribasidiaceae</taxon>
        <taxon>Dioszegia</taxon>
    </lineage>
</organism>
<dbReference type="SUPFAM" id="SSF57845">
    <property type="entry name" value="B-box zinc-binding domain"/>
    <property type="match status" value="1"/>
</dbReference>
<comment type="caution">
    <text evidence="2">The sequence shown here is derived from an EMBL/GenBank/DDBJ whole genome shotgun (WGS) entry which is preliminary data.</text>
</comment>
<evidence type="ECO:0000313" key="2">
    <source>
        <dbReference type="EMBL" id="KAI9635631.1"/>
    </source>
</evidence>
<feature type="region of interest" description="Disordered" evidence="1">
    <location>
        <begin position="261"/>
        <end position="290"/>
    </location>
</feature>